<evidence type="ECO:0000259" key="2">
    <source>
        <dbReference type="PROSITE" id="PS51898"/>
    </source>
</evidence>
<organism evidence="3 4">
    <name type="scientific">Streptomyces scabiei (strain 87.22)</name>
    <dbReference type="NCBI Taxonomy" id="680198"/>
    <lineage>
        <taxon>Bacteria</taxon>
        <taxon>Bacillati</taxon>
        <taxon>Actinomycetota</taxon>
        <taxon>Actinomycetes</taxon>
        <taxon>Kitasatosporales</taxon>
        <taxon>Streptomycetaceae</taxon>
        <taxon>Streptomyces</taxon>
    </lineage>
</organism>
<dbReference type="GO" id="GO:0006310">
    <property type="term" value="P:DNA recombination"/>
    <property type="evidence" value="ECO:0007669"/>
    <property type="project" value="UniProtKB-KW"/>
</dbReference>
<evidence type="ECO:0000313" key="4">
    <source>
        <dbReference type="Proteomes" id="UP000001444"/>
    </source>
</evidence>
<dbReference type="InterPro" id="IPR050090">
    <property type="entry name" value="Tyrosine_recombinase_XerCD"/>
</dbReference>
<dbReference type="Pfam" id="PF00589">
    <property type="entry name" value="Phage_integrase"/>
    <property type="match status" value="1"/>
</dbReference>
<dbReference type="HOGENOM" id="CLU_048112_0_0_11"/>
<dbReference type="Gene3D" id="1.10.443.10">
    <property type="entry name" value="Intergrase catalytic core"/>
    <property type="match status" value="1"/>
</dbReference>
<dbReference type="KEGG" id="scb:SCAB_21171"/>
<dbReference type="Proteomes" id="UP000001444">
    <property type="component" value="Chromosome"/>
</dbReference>
<proteinExistence type="predicted"/>
<name>C9YVZ2_STRSW</name>
<sequence length="491" mass="55431">MTDTSSLDVRFYPIETNKRAKGNTYTVRWKVAHKKHSKTYKKSAVADDERSKLMAAHRKREPFDIETGRPISWMSKAAEVNWYDFAVEYVDWKWPRASGNTRKNMAKALTHATIALLRTPPPKHFEPVMVRRALREYAFNVNRRTDPENPVPAEVQTILDWVKRNALPMSAWEKTETVDKVLTALGTLLDGTAAAASSVTRNDRIMNLVMGYAIRHNYLKANPLPKGKGERTAPKVAQAIDKRCLLNRDLVAQMLDWIGGRPRRGLLYRAFFATLYYAGLRPEEAVALRVGDATLPETGWGEFLVHEAQPEVGSQWTDTGDVHEERDLKGRGEGDTRMVPIHPSLVALLREIIKEYDLKPADLLFPGEKGGMLAGSVFRRVWAKARDEILDEHEFKSPTGKRVYDLRHTCLTTWLNNGIPPAQVAEWAGNSVPVLLAIYARCIVGQLDDYLRRIESVQDLPKAAALLCARRGSENGLATPDFVGRMWDGHP</sequence>
<dbReference type="STRING" id="680198.SCAB_21171"/>
<dbReference type="InterPro" id="IPR011010">
    <property type="entry name" value="DNA_brk_join_enz"/>
</dbReference>
<dbReference type="PANTHER" id="PTHR30349">
    <property type="entry name" value="PHAGE INTEGRASE-RELATED"/>
    <property type="match status" value="1"/>
</dbReference>
<dbReference type="PROSITE" id="PS51898">
    <property type="entry name" value="TYR_RECOMBINASE"/>
    <property type="match status" value="1"/>
</dbReference>
<accession>C9YVZ2</accession>
<dbReference type="GO" id="GO:0003677">
    <property type="term" value="F:DNA binding"/>
    <property type="evidence" value="ECO:0007669"/>
    <property type="project" value="InterPro"/>
</dbReference>
<dbReference type="eggNOG" id="COG0582">
    <property type="taxonomic scope" value="Bacteria"/>
</dbReference>
<dbReference type="SUPFAM" id="SSF56349">
    <property type="entry name" value="DNA breaking-rejoining enzymes"/>
    <property type="match status" value="1"/>
</dbReference>
<dbReference type="AlphaFoldDB" id="C9YVZ2"/>
<dbReference type="RefSeq" id="WP_012999951.1">
    <property type="nucleotide sequence ID" value="NC_013929.1"/>
</dbReference>
<evidence type="ECO:0000313" key="3">
    <source>
        <dbReference type="EMBL" id="CBG69231.1"/>
    </source>
</evidence>
<keyword evidence="1" id="KW-0233">DNA recombination</keyword>
<dbReference type="InterPro" id="IPR002104">
    <property type="entry name" value="Integrase_catalytic"/>
</dbReference>
<dbReference type="GO" id="GO:0015074">
    <property type="term" value="P:DNA integration"/>
    <property type="evidence" value="ECO:0007669"/>
    <property type="project" value="InterPro"/>
</dbReference>
<protein>
    <submittedName>
        <fullName evidence="3">Putative mobile element protein</fullName>
    </submittedName>
</protein>
<feature type="domain" description="Tyr recombinase" evidence="2">
    <location>
        <begin position="241"/>
        <end position="452"/>
    </location>
</feature>
<dbReference type="EMBL" id="FN554889">
    <property type="protein sequence ID" value="CBG69231.1"/>
    <property type="molecule type" value="Genomic_DNA"/>
</dbReference>
<dbReference type="InterPro" id="IPR013762">
    <property type="entry name" value="Integrase-like_cat_sf"/>
</dbReference>
<reference evidence="3 4" key="1">
    <citation type="journal article" date="2010" name="Mol. Plant Microbe Interact.">
        <title>Streptomyces scabies 87-22 contains a coronafacic acid-like biosynthetic cluster that contributes to plant-microbe interactions.</title>
        <authorList>
            <person name="Bignell D.R."/>
            <person name="Seipke R.F."/>
            <person name="Huguet-Tapia J.C."/>
            <person name="Chambers A.H."/>
            <person name="Parry R.J."/>
            <person name="Loria R."/>
        </authorList>
    </citation>
    <scope>NUCLEOTIDE SEQUENCE [LARGE SCALE GENOMIC DNA]</scope>
    <source>
        <strain evidence="3 4">87.22</strain>
    </source>
</reference>
<dbReference type="PANTHER" id="PTHR30349:SF64">
    <property type="entry name" value="PROPHAGE INTEGRASE INTD-RELATED"/>
    <property type="match status" value="1"/>
</dbReference>
<dbReference type="GeneID" id="24310344"/>
<dbReference type="CDD" id="cd00397">
    <property type="entry name" value="DNA_BRE_C"/>
    <property type="match status" value="1"/>
</dbReference>
<evidence type="ECO:0000256" key="1">
    <source>
        <dbReference type="ARBA" id="ARBA00023172"/>
    </source>
</evidence>
<gene>
    <name evidence="3" type="ordered locus">SCAB_21171</name>
</gene>
<keyword evidence="4" id="KW-1185">Reference proteome</keyword>